<dbReference type="AlphaFoldDB" id="A0A934NLP5"/>
<dbReference type="RefSeq" id="WP_199701243.1">
    <property type="nucleotide sequence ID" value="NZ_JAEMNV010000001.1"/>
</dbReference>
<protein>
    <submittedName>
        <fullName evidence="1">Uncharacterized protein</fullName>
    </submittedName>
</protein>
<dbReference type="EMBL" id="JAEMNV010000001">
    <property type="protein sequence ID" value="MBJ8337528.1"/>
    <property type="molecule type" value="Genomic_DNA"/>
</dbReference>
<dbReference type="Proteomes" id="UP000655868">
    <property type="component" value="Unassembled WGS sequence"/>
</dbReference>
<gene>
    <name evidence="1" type="ORF">JGU71_01385</name>
</gene>
<comment type="caution">
    <text evidence="1">The sequence shown here is derived from an EMBL/GenBank/DDBJ whole genome shotgun (WGS) entry which is preliminary data.</text>
</comment>
<sequence length="271" mass="28785">MSAPSATLAVWASSWLAGTSAPDDVLEALGTWAPNTLVLASDPGVAARTGLPWPEPERTGATTLLKTIREALASQSSEMRILFPVPGDVRGLPTGTPFATDAIEAGEGLLVGEPGRRGTGLVPGWTDEDTLCWTVHDVPITDVRSNELTLGEAEFAMREAVRAAADALSKLASVTSQSRDEDPRDAIEDELAEYTRHPYPPSVTPRALRVLDSADQVAAILTVAQRGPAMDALTATIDTARQDQLRPLWDAVRSARLAALDSCLRSGVRRA</sequence>
<organism evidence="1 2">
    <name type="scientific">Antrihabitans stalagmiti</name>
    <dbReference type="NCBI Taxonomy" id="2799499"/>
    <lineage>
        <taxon>Bacteria</taxon>
        <taxon>Bacillati</taxon>
        <taxon>Actinomycetota</taxon>
        <taxon>Actinomycetes</taxon>
        <taxon>Mycobacteriales</taxon>
        <taxon>Nocardiaceae</taxon>
        <taxon>Antrihabitans</taxon>
    </lineage>
</organism>
<keyword evidence="2" id="KW-1185">Reference proteome</keyword>
<evidence type="ECO:0000313" key="1">
    <source>
        <dbReference type="EMBL" id="MBJ8337528.1"/>
    </source>
</evidence>
<reference evidence="1" key="1">
    <citation type="submission" date="2020-12" db="EMBL/GenBank/DDBJ databases">
        <title>Antrihabitans popcorni sp. nov. and Antrihabitans auranticaus sp. nov., isolated from a larva cave.</title>
        <authorList>
            <person name="Lee S.D."/>
            <person name="Kim I.S."/>
        </authorList>
    </citation>
    <scope>NUCLEOTIDE SEQUENCE</scope>
    <source>
        <strain evidence="1">YC3-6</strain>
    </source>
</reference>
<evidence type="ECO:0000313" key="2">
    <source>
        <dbReference type="Proteomes" id="UP000655868"/>
    </source>
</evidence>
<name>A0A934NLP5_9NOCA</name>
<accession>A0A934NLP5</accession>
<proteinExistence type="predicted"/>